<gene>
    <name evidence="1" type="ORF">E3N88_17379</name>
</gene>
<keyword evidence="2" id="KW-1185">Reference proteome</keyword>
<protein>
    <submittedName>
        <fullName evidence="1">Uncharacterized protein</fullName>
    </submittedName>
</protein>
<dbReference type="AlphaFoldDB" id="A0A5N6NTJ1"/>
<evidence type="ECO:0000313" key="1">
    <source>
        <dbReference type="EMBL" id="KAD5317433.1"/>
    </source>
</evidence>
<dbReference type="Proteomes" id="UP000326396">
    <property type="component" value="Linkage Group LG17"/>
</dbReference>
<name>A0A5N6NTJ1_9ASTR</name>
<evidence type="ECO:0000313" key="2">
    <source>
        <dbReference type="Proteomes" id="UP000326396"/>
    </source>
</evidence>
<organism evidence="1 2">
    <name type="scientific">Mikania micrantha</name>
    <name type="common">bitter vine</name>
    <dbReference type="NCBI Taxonomy" id="192012"/>
    <lineage>
        <taxon>Eukaryota</taxon>
        <taxon>Viridiplantae</taxon>
        <taxon>Streptophyta</taxon>
        <taxon>Embryophyta</taxon>
        <taxon>Tracheophyta</taxon>
        <taxon>Spermatophyta</taxon>
        <taxon>Magnoliopsida</taxon>
        <taxon>eudicotyledons</taxon>
        <taxon>Gunneridae</taxon>
        <taxon>Pentapetalae</taxon>
        <taxon>asterids</taxon>
        <taxon>campanulids</taxon>
        <taxon>Asterales</taxon>
        <taxon>Asteraceae</taxon>
        <taxon>Asteroideae</taxon>
        <taxon>Heliantheae alliance</taxon>
        <taxon>Eupatorieae</taxon>
        <taxon>Mikania</taxon>
    </lineage>
</organism>
<accession>A0A5N6NTJ1</accession>
<sequence length="92" mass="10392">MKLGLLDSTETHRGTRWAPKWAFAPLRSKKPTRAIRRPSWKTQGVVEAPRTSYLLVLCFESVPAALALFQKLLRPYLGDLKPCKVALVFNLA</sequence>
<comment type="caution">
    <text evidence="1">The sequence shown here is derived from an EMBL/GenBank/DDBJ whole genome shotgun (WGS) entry which is preliminary data.</text>
</comment>
<proteinExistence type="predicted"/>
<reference evidence="1 2" key="1">
    <citation type="submission" date="2019-05" db="EMBL/GenBank/DDBJ databases">
        <title>Mikania micrantha, genome provides insights into the molecular mechanism of rapid growth.</title>
        <authorList>
            <person name="Liu B."/>
        </authorList>
    </citation>
    <scope>NUCLEOTIDE SEQUENCE [LARGE SCALE GENOMIC DNA]</scope>
    <source>
        <strain evidence="1">NLD-2019</strain>
        <tissue evidence="1">Leaf</tissue>
    </source>
</reference>
<dbReference type="EMBL" id="SZYD01000009">
    <property type="protein sequence ID" value="KAD5317433.1"/>
    <property type="molecule type" value="Genomic_DNA"/>
</dbReference>